<feature type="region of interest" description="Disordered" evidence="1">
    <location>
        <begin position="604"/>
        <end position="877"/>
    </location>
</feature>
<dbReference type="GeneID" id="81465360"/>
<feature type="region of interest" description="Disordered" evidence="1">
    <location>
        <begin position="515"/>
        <end position="588"/>
    </location>
</feature>
<evidence type="ECO:0000256" key="1">
    <source>
        <dbReference type="SAM" id="MobiDB-lite"/>
    </source>
</evidence>
<dbReference type="AlphaFoldDB" id="A0A9W9V450"/>
<sequence length="998" mass="108322">MNQCDSPYDCAVAPSPIVRTYRPDPPSKRKLSNMTSTKTGPPPRPLVVPRGASTPRPEARSAGTAERAGRNESLVDMVRFFQTQNMPAQPPPSQPPSQPHSRAPSQIQPSSPPDTTTALPVPISPEPSKPELKPEPKPDPKQDLKPFHRRLLQFAQRQKKESTPRSKEEEQRRQIEALTRGGFIIPDRPPKESKAQKEAKRSKESMSLSLSRSLSKSKKDVENIGQPWLQAKVDGSRRPTETRRRLASLDLDDFGSMVDVAVSLKSDFDDSVPPPYQPNDQASSQSPSATPNLRATADSSPEDIIRPTSSLASTSHSYRDVSIDEQIRRPSTSTEPSTRADPVSRVTVNASLSVNATESQSRLSIDSQKRTPSDQSSVRNVTPLTPTLKLFPNVAPPRKSSKGAWRNSATPRYQTIENPTASPASHPSPPSSSRTGPSENVPEVPDKPQASSDGLIDAPIIEAEPKSSDALVPCSTSSAAAKSVEKAPKDSALQDQTKSRPLSLSLGALKAFPLPAPTRPLPSLPKGKCAPSTPGTNARSIRAIGARSSSNLHSPPPTLVEDQEVGPTVDSSCTLDSPPATDLGGVDAGESIVDDEESLFTTSLSEHYQPTPEHCTPRGRVSSVRIPRMQDLPESPSSQCDAAVSEGQPLADSPVLGHSTPANPNDKRAVLKELQINAQASRKNLPFGLPTPPPTASLPSAPPQHAPPPPPGRKVGQRKYTAPDVAALPSMRNMEVNHAPGPYRGSTISRSDSSGSSLRHESFPDTYQQSHPESRPESPLPSSDDEVFGPGANSNHSRRETDKYQRIQPTRRGYETMDPRISNSRLRYPNPARPMTPQSRSIHSLERTASTQSQYSQSTHRSRESQSSQNTRAAPQDHYLEDRVANLERQNQILQAALMAALNAGVKNPLDSLNLDPNMSSGFPHAPFPHQYSGRHASRPDSWVSSSRSSEHSGFETSSSHRDTRANVKQLDNMIEDIESGWLSDKSSFTGARPARKR</sequence>
<reference evidence="2" key="1">
    <citation type="submission" date="2022-12" db="EMBL/GenBank/DDBJ databases">
        <authorList>
            <person name="Petersen C."/>
        </authorList>
    </citation>
    <scope>NUCLEOTIDE SEQUENCE</scope>
    <source>
        <strain evidence="2">IBT 3081</strain>
    </source>
</reference>
<dbReference type="EMBL" id="JAPZBT010000003">
    <property type="protein sequence ID" value="KAJ5365561.1"/>
    <property type="molecule type" value="Genomic_DNA"/>
</dbReference>
<evidence type="ECO:0000313" key="3">
    <source>
        <dbReference type="Proteomes" id="UP001147752"/>
    </source>
</evidence>
<feature type="compositionally biased region" description="Basic and acidic residues" evidence="1">
    <location>
        <begin position="188"/>
        <end position="204"/>
    </location>
</feature>
<feature type="compositionally biased region" description="Low complexity" evidence="1">
    <location>
        <begin position="419"/>
        <end position="438"/>
    </location>
</feature>
<feature type="compositionally biased region" description="Polar residues" evidence="1">
    <location>
        <begin position="307"/>
        <end position="316"/>
    </location>
</feature>
<feature type="region of interest" description="Disordered" evidence="1">
    <location>
        <begin position="266"/>
        <end position="500"/>
    </location>
</feature>
<name>A0A9W9V450_9EURO</name>
<feature type="compositionally biased region" description="Low complexity" evidence="1">
    <location>
        <begin position="744"/>
        <end position="757"/>
    </location>
</feature>
<feature type="compositionally biased region" description="Basic and acidic residues" evidence="1">
    <location>
        <begin position="234"/>
        <end position="244"/>
    </location>
</feature>
<protein>
    <submittedName>
        <fullName evidence="2">Uncharacterized protein</fullName>
    </submittedName>
</protein>
<organism evidence="2 3">
    <name type="scientific">Penicillium concentricum</name>
    <dbReference type="NCBI Taxonomy" id="293559"/>
    <lineage>
        <taxon>Eukaryota</taxon>
        <taxon>Fungi</taxon>
        <taxon>Dikarya</taxon>
        <taxon>Ascomycota</taxon>
        <taxon>Pezizomycotina</taxon>
        <taxon>Eurotiomycetes</taxon>
        <taxon>Eurotiomycetidae</taxon>
        <taxon>Eurotiales</taxon>
        <taxon>Aspergillaceae</taxon>
        <taxon>Penicillium</taxon>
    </lineage>
</organism>
<comment type="caution">
    <text evidence="2">The sequence shown here is derived from an EMBL/GenBank/DDBJ whole genome shotgun (WGS) entry which is preliminary data.</text>
</comment>
<dbReference type="RefSeq" id="XP_056577028.1">
    <property type="nucleotide sequence ID" value="XM_056726177.1"/>
</dbReference>
<dbReference type="OrthoDB" id="4188047at2759"/>
<feature type="compositionally biased region" description="Basic and acidic residues" evidence="1">
    <location>
        <begin position="317"/>
        <end position="328"/>
    </location>
</feature>
<feature type="compositionally biased region" description="Pro residues" evidence="1">
    <location>
        <begin position="88"/>
        <end position="98"/>
    </location>
</feature>
<feature type="compositionally biased region" description="Polar residues" evidence="1">
    <location>
        <begin position="107"/>
        <end position="118"/>
    </location>
</feature>
<feature type="compositionally biased region" description="Low complexity" evidence="1">
    <location>
        <begin position="847"/>
        <end position="859"/>
    </location>
</feature>
<dbReference type="Proteomes" id="UP001147752">
    <property type="component" value="Unassembled WGS sequence"/>
</dbReference>
<feature type="region of interest" description="Disordered" evidence="1">
    <location>
        <begin position="922"/>
        <end position="966"/>
    </location>
</feature>
<keyword evidence="3" id="KW-1185">Reference proteome</keyword>
<feature type="compositionally biased region" description="Pro residues" evidence="1">
    <location>
        <begin position="689"/>
        <end position="712"/>
    </location>
</feature>
<feature type="compositionally biased region" description="Polar residues" evidence="1">
    <location>
        <begin position="407"/>
        <end position="418"/>
    </location>
</feature>
<feature type="compositionally biased region" description="Polar residues" evidence="1">
    <location>
        <begin position="373"/>
        <end position="385"/>
    </location>
</feature>
<feature type="compositionally biased region" description="Low complexity" evidence="1">
    <location>
        <begin position="205"/>
        <end position="214"/>
    </location>
</feature>
<feature type="compositionally biased region" description="Basic and acidic residues" evidence="1">
    <location>
        <begin position="158"/>
        <end position="175"/>
    </location>
</feature>
<feature type="compositionally biased region" description="Low complexity" evidence="1">
    <location>
        <begin position="538"/>
        <end position="550"/>
    </location>
</feature>
<feature type="region of interest" description="Disordered" evidence="1">
    <location>
        <begin position="1"/>
        <end position="251"/>
    </location>
</feature>
<feature type="compositionally biased region" description="Basic and acidic residues" evidence="1">
    <location>
        <begin position="949"/>
        <end position="966"/>
    </location>
</feature>
<feature type="compositionally biased region" description="Basic and acidic residues" evidence="1">
    <location>
        <begin position="128"/>
        <end position="146"/>
    </location>
</feature>
<evidence type="ECO:0000313" key="2">
    <source>
        <dbReference type="EMBL" id="KAJ5365561.1"/>
    </source>
</evidence>
<feature type="compositionally biased region" description="Polar residues" evidence="1">
    <location>
        <begin position="278"/>
        <end position="299"/>
    </location>
</feature>
<accession>A0A9W9V450</accession>
<reference evidence="2" key="2">
    <citation type="journal article" date="2023" name="IMA Fungus">
        <title>Comparative genomic study of the Penicillium genus elucidates a diverse pangenome and 15 lateral gene transfer events.</title>
        <authorList>
            <person name="Petersen C."/>
            <person name="Sorensen T."/>
            <person name="Nielsen M.R."/>
            <person name="Sondergaard T.E."/>
            <person name="Sorensen J.L."/>
            <person name="Fitzpatrick D.A."/>
            <person name="Frisvad J.C."/>
            <person name="Nielsen K.L."/>
        </authorList>
    </citation>
    <scope>NUCLEOTIDE SEQUENCE</scope>
    <source>
        <strain evidence="2">IBT 3081</strain>
    </source>
</reference>
<gene>
    <name evidence="2" type="ORF">N7517_008447</name>
</gene>
<feature type="compositionally biased region" description="Polar residues" evidence="1">
    <location>
        <begin position="346"/>
        <end position="366"/>
    </location>
</feature>
<proteinExistence type="predicted"/>